<evidence type="ECO:0000256" key="1">
    <source>
        <dbReference type="ARBA" id="ARBA00004651"/>
    </source>
</evidence>
<accession>A0A1T0CP13</accession>
<keyword evidence="6 8" id="KW-1133">Transmembrane helix</keyword>
<evidence type="ECO:0000256" key="4">
    <source>
        <dbReference type="ARBA" id="ARBA00022475"/>
    </source>
</evidence>
<protein>
    <recommendedName>
        <fullName evidence="8">Probable membrane transporter protein</fullName>
    </recommendedName>
</protein>
<evidence type="ECO:0000256" key="3">
    <source>
        <dbReference type="ARBA" id="ARBA00022448"/>
    </source>
</evidence>
<evidence type="ECO:0000256" key="8">
    <source>
        <dbReference type="RuleBase" id="RU363041"/>
    </source>
</evidence>
<comment type="similarity">
    <text evidence="2 8">Belongs to the 4-toluene sulfonate uptake permease (TSUP) (TC 2.A.102) family.</text>
</comment>
<feature type="transmembrane region" description="Helical" evidence="8">
    <location>
        <begin position="205"/>
        <end position="223"/>
    </location>
</feature>
<evidence type="ECO:0000256" key="6">
    <source>
        <dbReference type="ARBA" id="ARBA00022989"/>
    </source>
</evidence>
<keyword evidence="4 8" id="KW-1003">Cell membrane</keyword>
<evidence type="ECO:0000256" key="7">
    <source>
        <dbReference type="ARBA" id="ARBA00023136"/>
    </source>
</evidence>
<evidence type="ECO:0000256" key="5">
    <source>
        <dbReference type="ARBA" id="ARBA00022692"/>
    </source>
</evidence>
<organism evidence="9 10">
    <name type="scientific">Moraxella porci DSM 25326</name>
    <dbReference type="NCBI Taxonomy" id="573983"/>
    <lineage>
        <taxon>Bacteria</taxon>
        <taxon>Pseudomonadati</taxon>
        <taxon>Pseudomonadota</taxon>
        <taxon>Gammaproteobacteria</taxon>
        <taxon>Moraxellales</taxon>
        <taxon>Moraxellaceae</taxon>
        <taxon>Moraxella</taxon>
    </lineage>
</organism>
<gene>
    <name evidence="9" type="ORF">B0681_09065</name>
</gene>
<dbReference type="Pfam" id="PF01925">
    <property type="entry name" value="TauE"/>
    <property type="match status" value="1"/>
</dbReference>
<keyword evidence="7 8" id="KW-0472">Membrane</keyword>
<dbReference type="PANTHER" id="PTHR30269">
    <property type="entry name" value="TRANSMEMBRANE PROTEIN YFCA"/>
    <property type="match status" value="1"/>
</dbReference>
<proteinExistence type="inferred from homology"/>
<evidence type="ECO:0000313" key="9">
    <source>
        <dbReference type="EMBL" id="OOS24087.1"/>
    </source>
</evidence>
<dbReference type="InterPro" id="IPR052017">
    <property type="entry name" value="TSUP"/>
</dbReference>
<keyword evidence="10" id="KW-1185">Reference proteome</keyword>
<keyword evidence="5 8" id="KW-0812">Transmembrane</keyword>
<dbReference type="InterPro" id="IPR002781">
    <property type="entry name" value="TM_pro_TauE-like"/>
</dbReference>
<dbReference type="AlphaFoldDB" id="A0A1T0CP13"/>
<dbReference type="PANTHER" id="PTHR30269:SF32">
    <property type="entry name" value="MEMBRANE TRANSPORTER PROTEIN-RELATED"/>
    <property type="match status" value="1"/>
</dbReference>
<feature type="transmembrane region" description="Helical" evidence="8">
    <location>
        <begin position="139"/>
        <end position="163"/>
    </location>
</feature>
<dbReference type="GO" id="GO:0005886">
    <property type="term" value="C:plasma membrane"/>
    <property type="evidence" value="ECO:0007669"/>
    <property type="project" value="UniProtKB-SubCell"/>
</dbReference>
<sequence length="257" mass="27705">MLDTIQLIIFAIAGILHGITGMGFPMIGTSALSFSLPLSQAVAIVAIPSLLMSLLVLCSNNKQGIWRELTDYLHQYKLLAITSVIGGIIGVKLLLILPVAYLYLMMAAVTVYYAVHGLLTLMNKAKPLTVPTGKLSMSLFGLAAGMVGGATNAMSPILLIYLFSKTDDKTTIAKASNLCYLLGKVVQVVMLWGQYAAFDQRQYTLLGLLTIVSMLGLFGGIWLRAYISGTVFKLMIYLILLILALKIGHAGIIKFGI</sequence>
<feature type="transmembrane region" description="Helical" evidence="8">
    <location>
        <begin position="34"/>
        <end position="57"/>
    </location>
</feature>
<dbReference type="STRING" id="573983.B0681_09065"/>
<feature type="transmembrane region" description="Helical" evidence="8">
    <location>
        <begin position="175"/>
        <end position="193"/>
    </location>
</feature>
<feature type="transmembrane region" description="Helical" evidence="8">
    <location>
        <begin position="78"/>
        <end position="95"/>
    </location>
</feature>
<evidence type="ECO:0000256" key="2">
    <source>
        <dbReference type="ARBA" id="ARBA00009142"/>
    </source>
</evidence>
<name>A0A1T0CP13_9GAMM</name>
<feature type="transmembrane region" description="Helical" evidence="8">
    <location>
        <begin position="235"/>
        <end position="253"/>
    </location>
</feature>
<dbReference type="EMBL" id="MUYV01000011">
    <property type="protein sequence ID" value="OOS24087.1"/>
    <property type="molecule type" value="Genomic_DNA"/>
</dbReference>
<keyword evidence="3" id="KW-0813">Transport</keyword>
<comment type="caution">
    <text evidence="9">The sequence shown here is derived from an EMBL/GenBank/DDBJ whole genome shotgun (WGS) entry which is preliminary data.</text>
</comment>
<dbReference type="Proteomes" id="UP000190683">
    <property type="component" value="Unassembled WGS sequence"/>
</dbReference>
<reference evidence="9 10" key="1">
    <citation type="submission" date="2017-02" db="EMBL/GenBank/DDBJ databases">
        <title>Draft genome sequence of Moraxella porci CCUG 54912T type strain.</title>
        <authorList>
            <person name="Salva-Serra F."/>
            <person name="Engstrom-Jakobsson H."/>
            <person name="Thorell K."/>
            <person name="Jaen-Luchoro D."/>
            <person name="Gonzales-Siles L."/>
            <person name="Karlsson R."/>
            <person name="Yazdan S."/>
            <person name="Boulund F."/>
            <person name="Johnning A."/>
            <person name="Engstrand L."/>
            <person name="Kristiansson E."/>
            <person name="Moore E."/>
        </authorList>
    </citation>
    <scope>NUCLEOTIDE SEQUENCE [LARGE SCALE GENOMIC DNA]</scope>
    <source>
        <strain evidence="9 10">CCUG 54912</strain>
    </source>
</reference>
<comment type="subcellular location">
    <subcellularLocation>
        <location evidence="1 8">Cell membrane</location>
        <topology evidence="1 8">Multi-pass membrane protein</topology>
    </subcellularLocation>
</comment>
<feature type="transmembrane region" description="Helical" evidence="8">
    <location>
        <begin position="7"/>
        <end position="28"/>
    </location>
</feature>
<evidence type="ECO:0000313" key="10">
    <source>
        <dbReference type="Proteomes" id="UP000190683"/>
    </source>
</evidence>
<dbReference type="RefSeq" id="WP_078318402.1">
    <property type="nucleotide sequence ID" value="NZ_MUYV01000011.1"/>
</dbReference>